<dbReference type="SUPFAM" id="SSF118116">
    <property type="entry name" value="DNA mismatch repair protein MutL"/>
    <property type="match status" value="1"/>
</dbReference>
<dbReference type="GO" id="GO:0140664">
    <property type="term" value="F:ATP-dependent DNA damage sensor activity"/>
    <property type="evidence" value="ECO:0007669"/>
    <property type="project" value="InterPro"/>
</dbReference>
<dbReference type="NCBIfam" id="TIGR00585">
    <property type="entry name" value="mutl"/>
    <property type="match status" value="1"/>
</dbReference>
<dbReference type="CDD" id="cd00782">
    <property type="entry name" value="MutL_Trans"/>
    <property type="match status" value="1"/>
</dbReference>
<dbReference type="Gene3D" id="3.30.565.10">
    <property type="entry name" value="Histidine kinase-like ATPase, C-terminal domain"/>
    <property type="match status" value="1"/>
</dbReference>
<dbReference type="InterPro" id="IPR036890">
    <property type="entry name" value="HATPase_C_sf"/>
</dbReference>
<dbReference type="InterPro" id="IPR014790">
    <property type="entry name" value="MutL_C"/>
</dbReference>
<dbReference type="InterPro" id="IPR038973">
    <property type="entry name" value="MutL/Mlh/Pms-like"/>
</dbReference>
<comment type="function">
    <text evidence="4">This protein is involved in the repair of mismatches in DNA. It is required for dam-dependent methyl-directed DNA mismatch repair. May act as a 'molecular matchmaker', a protein that promotes the formation of a stable complex between two or more DNA-binding proteins in an ATP-dependent manner without itself being part of a final effector complex.</text>
</comment>
<dbReference type="GO" id="GO:0004519">
    <property type="term" value="F:endonuclease activity"/>
    <property type="evidence" value="ECO:0007669"/>
    <property type="project" value="UniProtKB-KW"/>
</dbReference>
<dbReference type="InterPro" id="IPR037198">
    <property type="entry name" value="MutL_C_sf"/>
</dbReference>
<dbReference type="PANTHER" id="PTHR10073:SF12">
    <property type="entry name" value="DNA MISMATCH REPAIR PROTEIN MLH1"/>
    <property type="match status" value="1"/>
</dbReference>
<dbReference type="Pfam" id="PF01119">
    <property type="entry name" value="DNA_mis_repair"/>
    <property type="match status" value="1"/>
</dbReference>
<dbReference type="EMBL" id="OW659496">
    <property type="protein sequence ID" value="CAH2760705.1"/>
    <property type="molecule type" value="Genomic_DNA"/>
</dbReference>
<feature type="domain" description="DNA mismatch repair protein S5" evidence="6">
    <location>
        <begin position="207"/>
        <end position="325"/>
    </location>
</feature>
<sequence length="585" mass="67138">MNKIKVLDTHLTNMIAAGEVVERPAGIIKELVENSIDANATSIEVRIVEGGMGLIEVSDNGEGMSGEDLSQAFERHSTSKIKSVLDLNAISSFGFRGEALPSIASVSHVEAISNDGVEGHRMIIDNGVKKIKERAARNQGTTISVSSLFLKTPARLKHIKNVHYETSIVLDTIQKFAMGNPQISFTLYNEDKVSFRSYGRNDLADVFHRVYGAQVTQDTQLFSAENYDFKIDGIMALPQHNRANRYSIWLYINNRMIRFPKIQKAIVDGYRRHMPTDRYPIVVMNIHVDPQLVDVNVHPSKWEIRLSKDNVLVELIQDCFLSILDKNMRPQRVTFPSPVPVQTDIKEALLGEPMPRFEPLIEEPKKIYVTDYMPDSLPISDFKPREIEPQLESEKIEPLTVLSQMSGCYILAQGDKGLYIIDQHAAMERVRYEYYQNKMLNQNNPTQDFLIPLIIEGRKPIIGRVNEINQILKEFQLELEVFGEDAFVLRSTPLWIEEKVVSEFIHEVLDMFEDERTIREEDLRRNVLATLACHSSVRFNEYMSMDEMTELVRQLRACEQPFNCPHGRPTFITVEHKQLIKEFKR</sequence>
<dbReference type="InterPro" id="IPR014721">
    <property type="entry name" value="Ribsml_uS5_D2-typ_fold_subgr"/>
</dbReference>
<dbReference type="InterPro" id="IPR042120">
    <property type="entry name" value="MutL_C_dimsub"/>
</dbReference>
<keyword evidence="7" id="KW-0378">Hydrolase</keyword>
<dbReference type="FunFam" id="3.30.565.10:FF:000003">
    <property type="entry name" value="DNA mismatch repair endonuclease MutL"/>
    <property type="match status" value="1"/>
</dbReference>
<dbReference type="InterPro" id="IPR013507">
    <property type="entry name" value="DNA_mismatch_S5_2-like"/>
</dbReference>
<evidence type="ECO:0000259" key="6">
    <source>
        <dbReference type="SMART" id="SM01340"/>
    </source>
</evidence>
<dbReference type="SUPFAM" id="SSF55874">
    <property type="entry name" value="ATPase domain of HSP90 chaperone/DNA topoisomerase II/histidine kinase"/>
    <property type="match status" value="1"/>
</dbReference>
<dbReference type="RefSeq" id="WP_254007069.1">
    <property type="nucleotide sequence ID" value="NZ_OW659477.1"/>
</dbReference>
<evidence type="ECO:0000259" key="5">
    <source>
        <dbReference type="SMART" id="SM00853"/>
    </source>
</evidence>
<dbReference type="InterPro" id="IPR020667">
    <property type="entry name" value="DNA_mismatch_repair_MutL"/>
</dbReference>
<evidence type="ECO:0000313" key="9">
    <source>
        <dbReference type="Proteomes" id="UP001154095"/>
    </source>
</evidence>
<reference evidence="7" key="1">
    <citation type="submission" date="2022-04" db="EMBL/GenBank/DDBJ databases">
        <authorList>
            <person name="Forde T."/>
        </authorList>
    </citation>
    <scope>NUCLEOTIDE SEQUENCE</scope>
    <source>
        <strain evidence="7">A18Y016a</strain>
        <strain evidence="8">A18Y020d</strain>
    </source>
</reference>
<proteinExistence type="inferred from homology"/>
<evidence type="ECO:0000313" key="8">
    <source>
        <dbReference type="EMBL" id="CAH2760705.1"/>
    </source>
</evidence>
<organism evidence="7 10">
    <name type="scientific">Erysipelothrix amsterdamensis</name>
    <dbReference type="NCBI Taxonomy" id="2929157"/>
    <lineage>
        <taxon>Bacteria</taxon>
        <taxon>Bacillati</taxon>
        <taxon>Bacillota</taxon>
        <taxon>Erysipelotrichia</taxon>
        <taxon>Erysipelotrichales</taxon>
        <taxon>Erysipelotrichaceae</taxon>
        <taxon>Erysipelothrix</taxon>
    </lineage>
</organism>
<evidence type="ECO:0000256" key="3">
    <source>
        <dbReference type="ARBA" id="ARBA00023204"/>
    </source>
</evidence>
<dbReference type="InterPro" id="IPR014762">
    <property type="entry name" value="DNA_mismatch_repair_CS"/>
</dbReference>
<dbReference type="GO" id="GO:0006298">
    <property type="term" value="P:mismatch repair"/>
    <property type="evidence" value="ECO:0007669"/>
    <property type="project" value="UniProtKB-UniRule"/>
</dbReference>
<dbReference type="AlphaFoldDB" id="A0AAU9VGM8"/>
<evidence type="ECO:0000256" key="1">
    <source>
        <dbReference type="ARBA" id="ARBA00006082"/>
    </source>
</evidence>
<dbReference type="Gene3D" id="3.30.230.10">
    <property type="match status" value="1"/>
</dbReference>
<protein>
    <recommendedName>
        <fullName evidence="4">DNA mismatch repair protein MutL</fullName>
    </recommendedName>
</protein>
<dbReference type="GO" id="GO:0030983">
    <property type="term" value="F:mismatched DNA binding"/>
    <property type="evidence" value="ECO:0007669"/>
    <property type="project" value="InterPro"/>
</dbReference>
<dbReference type="Proteomes" id="UP001154111">
    <property type="component" value="Chromosome"/>
</dbReference>
<dbReference type="EMBL" id="OW659477">
    <property type="protein sequence ID" value="CAH2760695.1"/>
    <property type="molecule type" value="Genomic_DNA"/>
</dbReference>
<evidence type="ECO:0000313" key="7">
    <source>
        <dbReference type="EMBL" id="CAH2760695.1"/>
    </source>
</evidence>
<accession>A0AAU9VGM8</accession>
<dbReference type="SUPFAM" id="SSF54211">
    <property type="entry name" value="Ribosomal protein S5 domain 2-like"/>
    <property type="match status" value="1"/>
</dbReference>
<dbReference type="Gene3D" id="3.30.1540.20">
    <property type="entry name" value="MutL, C-terminal domain, dimerisation subdomain"/>
    <property type="match status" value="1"/>
</dbReference>
<dbReference type="PANTHER" id="PTHR10073">
    <property type="entry name" value="DNA MISMATCH REPAIR PROTEIN MLH, PMS, MUTL"/>
    <property type="match status" value="1"/>
</dbReference>
<feature type="domain" description="MutL C-terminal dimerisation" evidence="5">
    <location>
        <begin position="401"/>
        <end position="543"/>
    </location>
</feature>
<gene>
    <name evidence="4 7" type="primary">mutL</name>
    <name evidence="7" type="ORF">ERYAMS2_00312</name>
    <name evidence="8" type="ORF">ERYAMS_00022</name>
</gene>
<dbReference type="GO" id="GO:0016887">
    <property type="term" value="F:ATP hydrolysis activity"/>
    <property type="evidence" value="ECO:0007669"/>
    <property type="project" value="InterPro"/>
</dbReference>
<dbReference type="Gene3D" id="3.30.1370.100">
    <property type="entry name" value="MutL, C-terminal domain, regulatory subdomain"/>
    <property type="match status" value="1"/>
</dbReference>
<evidence type="ECO:0000256" key="2">
    <source>
        <dbReference type="ARBA" id="ARBA00022763"/>
    </source>
</evidence>
<dbReference type="Proteomes" id="UP001154095">
    <property type="component" value="Chromosome"/>
</dbReference>
<dbReference type="GO" id="GO:0005524">
    <property type="term" value="F:ATP binding"/>
    <property type="evidence" value="ECO:0007669"/>
    <property type="project" value="InterPro"/>
</dbReference>
<dbReference type="Pfam" id="PF08676">
    <property type="entry name" value="MutL_C"/>
    <property type="match status" value="1"/>
</dbReference>
<dbReference type="PROSITE" id="PS00058">
    <property type="entry name" value="DNA_MISMATCH_REPAIR_1"/>
    <property type="match status" value="1"/>
</dbReference>
<dbReference type="InterPro" id="IPR020568">
    <property type="entry name" value="Ribosomal_Su5_D2-typ_SF"/>
</dbReference>
<keyword evidence="7" id="KW-0540">Nuclease</keyword>
<comment type="similarity">
    <text evidence="1 4">Belongs to the DNA mismatch repair MutL/HexB family.</text>
</comment>
<keyword evidence="9" id="KW-1185">Reference proteome</keyword>
<dbReference type="InterPro" id="IPR002099">
    <property type="entry name" value="MutL/Mlh/PMS"/>
</dbReference>
<dbReference type="InterPro" id="IPR042121">
    <property type="entry name" value="MutL_C_regsub"/>
</dbReference>
<dbReference type="SMART" id="SM01340">
    <property type="entry name" value="DNA_mis_repair"/>
    <property type="match status" value="1"/>
</dbReference>
<keyword evidence="2 4" id="KW-0227">DNA damage</keyword>
<evidence type="ECO:0000256" key="4">
    <source>
        <dbReference type="HAMAP-Rule" id="MF_00149"/>
    </source>
</evidence>
<evidence type="ECO:0000313" key="10">
    <source>
        <dbReference type="Proteomes" id="UP001154111"/>
    </source>
</evidence>
<dbReference type="SMART" id="SM00853">
    <property type="entry name" value="MutL_C"/>
    <property type="match status" value="1"/>
</dbReference>
<name>A0AAU9VGM8_9FIRM</name>
<dbReference type="GO" id="GO:0032300">
    <property type="term" value="C:mismatch repair complex"/>
    <property type="evidence" value="ECO:0007669"/>
    <property type="project" value="InterPro"/>
</dbReference>
<dbReference type="HAMAP" id="MF_00149">
    <property type="entry name" value="DNA_mis_repair"/>
    <property type="match status" value="1"/>
</dbReference>
<keyword evidence="7" id="KW-0255">Endonuclease</keyword>
<keyword evidence="3 4" id="KW-0234">DNA repair</keyword>
<dbReference type="Pfam" id="PF13589">
    <property type="entry name" value="HATPase_c_3"/>
    <property type="match status" value="1"/>
</dbReference>
<dbReference type="CDD" id="cd16926">
    <property type="entry name" value="HATPase_MutL-MLH-PMS-like"/>
    <property type="match status" value="1"/>
</dbReference>